<dbReference type="InterPro" id="IPR029010">
    <property type="entry name" value="ThuA-like"/>
</dbReference>
<dbReference type="Pfam" id="PF06283">
    <property type="entry name" value="ThuA"/>
    <property type="match status" value="1"/>
</dbReference>
<accession>A0AAE4AP31</accession>
<protein>
    <submittedName>
        <fullName evidence="2">Type 1 glutamine amidotransferase</fullName>
    </submittedName>
</protein>
<gene>
    <name evidence="2" type="ORF">J3R75_001650</name>
</gene>
<dbReference type="InterPro" id="IPR029062">
    <property type="entry name" value="Class_I_gatase-like"/>
</dbReference>
<dbReference type="PANTHER" id="PTHR40469:SF2">
    <property type="entry name" value="GALACTOSE-BINDING DOMAIN-LIKE SUPERFAMILY PROTEIN"/>
    <property type="match status" value="1"/>
</dbReference>
<proteinExistence type="predicted"/>
<dbReference type="SUPFAM" id="SSF52317">
    <property type="entry name" value="Class I glutamine amidotransferase-like"/>
    <property type="match status" value="1"/>
</dbReference>
<dbReference type="Proteomes" id="UP001238163">
    <property type="component" value="Unassembled WGS sequence"/>
</dbReference>
<dbReference type="Gene3D" id="3.40.50.880">
    <property type="match status" value="1"/>
</dbReference>
<dbReference type="AlphaFoldDB" id="A0AAE4AP31"/>
<reference evidence="2" key="1">
    <citation type="submission" date="2023-07" db="EMBL/GenBank/DDBJ databases">
        <title>Genomic Encyclopedia of Type Strains, Phase IV (KMG-IV): sequencing the most valuable type-strain genomes for metagenomic binning, comparative biology and taxonomic classification.</title>
        <authorList>
            <person name="Goeker M."/>
        </authorList>
    </citation>
    <scope>NUCLEOTIDE SEQUENCE</scope>
    <source>
        <strain evidence="2">DSM 24202</strain>
    </source>
</reference>
<evidence type="ECO:0000313" key="2">
    <source>
        <dbReference type="EMBL" id="MDQ0289543.1"/>
    </source>
</evidence>
<dbReference type="EMBL" id="JAUSVL010000001">
    <property type="protein sequence ID" value="MDQ0289543.1"/>
    <property type="molecule type" value="Genomic_DNA"/>
</dbReference>
<dbReference type="PANTHER" id="PTHR40469">
    <property type="entry name" value="SECRETED GLYCOSYL HYDROLASE"/>
    <property type="match status" value="1"/>
</dbReference>
<dbReference type="RefSeq" id="WP_307260984.1">
    <property type="nucleotide sequence ID" value="NZ_JAUSVL010000001.1"/>
</dbReference>
<organism evidence="2 3">
    <name type="scientific">Oligosphaera ethanolica</name>
    <dbReference type="NCBI Taxonomy" id="760260"/>
    <lineage>
        <taxon>Bacteria</taxon>
        <taxon>Pseudomonadati</taxon>
        <taxon>Lentisphaerota</taxon>
        <taxon>Oligosphaeria</taxon>
        <taxon>Oligosphaerales</taxon>
        <taxon>Oligosphaeraceae</taxon>
        <taxon>Oligosphaera</taxon>
    </lineage>
</organism>
<feature type="domain" description="ThuA-like" evidence="1">
    <location>
        <begin position="4"/>
        <end position="214"/>
    </location>
</feature>
<evidence type="ECO:0000313" key="3">
    <source>
        <dbReference type="Proteomes" id="UP001238163"/>
    </source>
</evidence>
<comment type="caution">
    <text evidence="2">The sequence shown here is derived from an EMBL/GenBank/DDBJ whole genome shotgun (WGS) entry which is preliminary data.</text>
</comment>
<name>A0AAE4AP31_9BACT</name>
<sequence length="218" mass="24268">MTARILIFRGGWAGHDPVPTSELVAKTLRERGVEVDIQDTQACLLEPDLAERYQVIVPVWTMGEIGKAELQALIAAVQKGVAVGGWHGGAGDAFRQSTQYQFMIGGQWVAHPGGVIDYRVNIVQHDHPILKGLKDFDMHSEQYYMHVDPNSNVLATTTFDARHAEWIDGTVMPVVWTRRYGKGRVFYSSLGHVIADFERTPEVLEITVRGLMWAAGVL</sequence>
<keyword evidence="2" id="KW-0315">Glutamine amidotransferase</keyword>
<keyword evidence="3" id="KW-1185">Reference proteome</keyword>
<evidence type="ECO:0000259" key="1">
    <source>
        <dbReference type="Pfam" id="PF06283"/>
    </source>
</evidence>